<dbReference type="Proteomes" id="UP000244803">
    <property type="component" value="Chromosome 1"/>
</dbReference>
<feature type="compositionally biased region" description="Basic and acidic residues" evidence="1">
    <location>
        <begin position="250"/>
        <end position="267"/>
    </location>
</feature>
<feature type="compositionally biased region" description="Polar residues" evidence="1">
    <location>
        <begin position="716"/>
        <end position="729"/>
    </location>
</feature>
<feature type="compositionally biased region" description="Low complexity" evidence="1">
    <location>
        <begin position="763"/>
        <end position="773"/>
    </location>
</feature>
<dbReference type="AlphaFoldDB" id="A0A976QPQ6"/>
<accession>A0A976QPQ6</accession>
<feature type="region of interest" description="Disordered" evidence="1">
    <location>
        <begin position="250"/>
        <end position="326"/>
    </location>
</feature>
<sequence>MDLYFVYFILFCLGCSNLVKSNPLETLYLDVDISLIEGAAGGGGHSNTSYTFEGKESMDVLSSGMFGGVISSQPVNENALFFTYNHDKLYLQSYKVDSCSYFKLSPRVPGSVKTIFRGIFMVWESKDDEEFMYLVFTEPVNNELLMHLFVRKDNCFKRYVYNAYTKIFYYVQSSRTIYTTLPSTSSDECRADATAVSHSRLVPKVPSYPLPEKKLVLSIPESVRQRARLREKELMEKGRVRYVQQSDELKKANERARQEKAKVDQQIEKSTSVYERKPEPSTSYQRPQETTRSYQTEQEQSTSYNFDQERSGDSEQQRPTHPWFDEPIKMMHDPVLLEVIERHNRYKANCAQFMKRTQSIRRESRKGIPKKLDVKAIPPCDDNDDDTSSEGKLVIDDDPPTQSQEEKSDKEQKKEETKGKGKGKCKGQGRGYKKPGDDDKPDGGSGQGGAAAGGSWRRHSSGYKLRSSAGTKSKSGDSTGSKSSDRSGGSSGGGPSDRSGDDAGSKCSDKSGESSHDSDKHERKEEEARHGQQPQRGALITQTTLSDLNGPRIIGPGHPVNLEYVRRYHESMQFAAMYRPDSEYLNYPVDPHLLRNYPPSQNLEDCAEDADCHLQISDYEEDASSSLKQQLLSKDDRKVPDEGRELMEKAVENTESPVSEPQREPGPFEHNMASSNYDSDTASVIREIEKFIRPEWDQPQSNTTYTTGQGSTSTYAYSATQQPADSGESSRAIPESHPSYQMQHSYQSSHIFCTDEPNPPYPQQQSYQTQREQSVPESQQARSSHVLCIRGPKSKHPLVFPSFDTIYEEPEPQAAPEFTLHLESSNDSLPCKRPLLSYQTEAHQSSNYNIGPVPTNSGESHNATEPALGAVAAPMGILNQGVVMPTETPYEYPAPCFSPVSSEEGSAAIPELENTPLVAPVEPAPEPGPIAPAQQAEGGAAGAALVPENKGVKVKKKRRVRKTRVVRKTIYPQSFLPYYIAANTHGYMECEDMIPSLPILPLMPEPEDVVESYTETETDSDDPENRGKDAEDTDSADEGPSFVDSGRQIPDPRSPRPSRSRSSRRRHPEPPTEDDSPCTIS</sequence>
<feature type="compositionally biased region" description="Low complexity" evidence="1">
    <location>
        <begin position="703"/>
        <end position="715"/>
    </location>
</feature>
<feature type="compositionally biased region" description="Basic and acidic residues" evidence="1">
    <location>
        <begin position="498"/>
        <end position="530"/>
    </location>
</feature>
<organism evidence="3 4">
    <name type="scientific">Theileria orientalis</name>
    <dbReference type="NCBI Taxonomy" id="68886"/>
    <lineage>
        <taxon>Eukaryota</taxon>
        <taxon>Sar</taxon>
        <taxon>Alveolata</taxon>
        <taxon>Apicomplexa</taxon>
        <taxon>Aconoidasida</taxon>
        <taxon>Piroplasmida</taxon>
        <taxon>Theileriidae</taxon>
        <taxon>Theileria</taxon>
    </lineage>
</organism>
<feature type="compositionally biased region" description="Acidic residues" evidence="1">
    <location>
        <begin position="1009"/>
        <end position="1022"/>
    </location>
</feature>
<feature type="compositionally biased region" description="Acidic residues" evidence="1">
    <location>
        <begin position="1071"/>
        <end position="1081"/>
    </location>
</feature>
<feature type="chain" id="PRO_5037767623" evidence="2">
    <location>
        <begin position="22"/>
        <end position="1081"/>
    </location>
</feature>
<feature type="compositionally biased region" description="Basic and acidic residues" evidence="1">
    <location>
        <begin position="360"/>
        <end position="374"/>
    </location>
</feature>
<feature type="region of interest" description="Disordered" evidence="1">
    <location>
        <begin position="692"/>
        <end position="781"/>
    </location>
</feature>
<gene>
    <name evidence="3" type="ORF">MACJ_000296</name>
</gene>
<feature type="region of interest" description="Disordered" evidence="1">
    <location>
        <begin position="358"/>
        <end position="555"/>
    </location>
</feature>
<feature type="compositionally biased region" description="Polar residues" evidence="1">
    <location>
        <begin position="280"/>
        <end position="306"/>
    </location>
</feature>
<protein>
    <submittedName>
        <fullName evidence="3">Uncharacterized protein</fullName>
    </submittedName>
</protein>
<keyword evidence="2" id="KW-0732">Signal</keyword>
<evidence type="ECO:0000256" key="2">
    <source>
        <dbReference type="SAM" id="SignalP"/>
    </source>
</evidence>
<feature type="compositionally biased region" description="Low complexity" evidence="1">
    <location>
        <begin position="467"/>
        <end position="488"/>
    </location>
</feature>
<feature type="compositionally biased region" description="Gly residues" evidence="1">
    <location>
        <begin position="443"/>
        <end position="452"/>
    </location>
</feature>
<evidence type="ECO:0000313" key="3">
    <source>
        <dbReference type="EMBL" id="UKJ87856.2"/>
    </source>
</evidence>
<feature type="compositionally biased region" description="Basic and acidic residues" evidence="1">
    <location>
        <begin position="404"/>
        <end position="419"/>
    </location>
</feature>
<feature type="compositionally biased region" description="Low complexity" evidence="1">
    <location>
        <begin position="736"/>
        <end position="750"/>
    </location>
</feature>
<evidence type="ECO:0000313" key="4">
    <source>
        <dbReference type="Proteomes" id="UP000244803"/>
    </source>
</evidence>
<feature type="compositionally biased region" description="Basic and acidic residues" evidence="1">
    <location>
        <begin position="307"/>
        <end position="326"/>
    </location>
</feature>
<evidence type="ECO:0000256" key="1">
    <source>
        <dbReference type="SAM" id="MobiDB-lite"/>
    </source>
</evidence>
<feature type="signal peptide" evidence="2">
    <location>
        <begin position="1"/>
        <end position="21"/>
    </location>
</feature>
<name>A0A976QPQ6_THEOR</name>
<feature type="region of interest" description="Disordered" evidence="1">
    <location>
        <begin position="1009"/>
        <end position="1081"/>
    </location>
</feature>
<feature type="region of interest" description="Disordered" evidence="1">
    <location>
        <begin position="649"/>
        <end position="679"/>
    </location>
</feature>
<feature type="compositionally biased region" description="Polar residues" evidence="1">
    <location>
        <begin position="532"/>
        <end position="547"/>
    </location>
</feature>
<feature type="compositionally biased region" description="Basic residues" evidence="1">
    <location>
        <begin position="1056"/>
        <end position="1067"/>
    </location>
</feature>
<reference evidence="3" key="1">
    <citation type="submission" date="2022-07" db="EMBL/GenBank/DDBJ databases">
        <title>Evaluation of T. orientalis genome assembly methods using nanopore sequencing and analysis of variation between genomes.</title>
        <authorList>
            <person name="Yam J."/>
            <person name="Micallef M.L."/>
            <person name="Liu M."/>
            <person name="Djordjevic S.P."/>
            <person name="Bogema D.R."/>
            <person name="Jenkins C."/>
        </authorList>
    </citation>
    <scope>NUCLEOTIDE SEQUENCE</scope>
    <source>
        <strain evidence="3">Fish Creek</strain>
    </source>
</reference>
<feature type="compositionally biased region" description="Basic residues" evidence="1">
    <location>
        <begin position="420"/>
        <end position="433"/>
    </location>
</feature>
<proteinExistence type="predicted"/>
<dbReference type="OrthoDB" id="10597589at2759"/>
<dbReference type="EMBL" id="CP056065">
    <property type="protein sequence ID" value="UKJ87856.2"/>
    <property type="molecule type" value="Genomic_DNA"/>
</dbReference>